<evidence type="ECO:0000256" key="6">
    <source>
        <dbReference type="ARBA" id="ARBA00023277"/>
    </source>
</evidence>
<evidence type="ECO:0000256" key="1">
    <source>
        <dbReference type="ARBA" id="ARBA00000966"/>
    </source>
</evidence>
<dbReference type="GO" id="GO:0030245">
    <property type="term" value="P:cellulose catabolic process"/>
    <property type="evidence" value="ECO:0007669"/>
    <property type="project" value="UniProtKB-KW"/>
</dbReference>
<evidence type="ECO:0000256" key="10">
    <source>
        <dbReference type="SAM" id="SignalP"/>
    </source>
</evidence>
<reference evidence="12" key="1">
    <citation type="journal article" date="2020" name="Mol. Plant Microbe Interact.">
        <title>Genome Sequence of the Biocontrol Agent Coniothyrium minitans strain Conio (IMI 134523).</title>
        <authorList>
            <person name="Patel D."/>
            <person name="Shittu T.A."/>
            <person name="Baroncelli R."/>
            <person name="Muthumeenakshi S."/>
            <person name="Osborne T.H."/>
            <person name="Janganan T.K."/>
            <person name="Sreenivasaprasad S."/>
        </authorList>
    </citation>
    <scope>NUCLEOTIDE SEQUENCE</scope>
    <source>
        <strain evidence="12">Conio</strain>
    </source>
</reference>
<keyword evidence="4 12" id="KW-0378">Hydrolase</keyword>
<dbReference type="InterPro" id="IPR036908">
    <property type="entry name" value="RlpA-like_sf"/>
</dbReference>
<evidence type="ECO:0000256" key="3">
    <source>
        <dbReference type="ARBA" id="ARBA00012601"/>
    </source>
</evidence>
<feature type="signal peptide" evidence="10">
    <location>
        <begin position="1"/>
        <end position="23"/>
    </location>
</feature>
<comment type="caution">
    <text evidence="12">The sequence shown here is derived from an EMBL/GenBank/DDBJ whole genome shotgun (WGS) entry which is preliminary data.</text>
</comment>
<feature type="active site" description="Nucleophile" evidence="9">
    <location>
        <position position="30"/>
    </location>
</feature>
<feature type="chain" id="PRO_5040217057" description="Cellulase" evidence="10">
    <location>
        <begin position="24"/>
        <end position="244"/>
    </location>
</feature>
<evidence type="ECO:0000313" key="12">
    <source>
        <dbReference type="EMBL" id="KAF9729102.1"/>
    </source>
</evidence>
<dbReference type="Gene3D" id="2.40.40.10">
    <property type="entry name" value="RlpA-like domain"/>
    <property type="match status" value="1"/>
</dbReference>
<dbReference type="AlphaFoldDB" id="A0A9P6G599"/>
<dbReference type="Proteomes" id="UP000756921">
    <property type="component" value="Unassembled WGS sequence"/>
</dbReference>
<keyword evidence="13" id="KW-1185">Reference proteome</keyword>
<evidence type="ECO:0000256" key="4">
    <source>
        <dbReference type="ARBA" id="ARBA00022801"/>
    </source>
</evidence>
<dbReference type="InterPro" id="IPR052288">
    <property type="entry name" value="GH45_Enzymes"/>
</dbReference>
<organism evidence="12 13">
    <name type="scientific">Paraphaeosphaeria minitans</name>
    <dbReference type="NCBI Taxonomy" id="565426"/>
    <lineage>
        <taxon>Eukaryota</taxon>
        <taxon>Fungi</taxon>
        <taxon>Dikarya</taxon>
        <taxon>Ascomycota</taxon>
        <taxon>Pezizomycotina</taxon>
        <taxon>Dothideomycetes</taxon>
        <taxon>Pleosporomycetidae</taxon>
        <taxon>Pleosporales</taxon>
        <taxon>Massarineae</taxon>
        <taxon>Didymosphaeriaceae</taxon>
        <taxon>Paraphaeosphaeria</taxon>
    </lineage>
</organism>
<protein>
    <recommendedName>
        <fullName evidence="3 9">Cellulase</fullName>
        <ecNumber evidence="3 9">3.2.1.4</ecNumber>
    </recommendedName>
</protein>
<feature type="domain" description="Glycosyl hydrolases family 45 active site" evidence="11">
    <location>
        <begin position="25"/>
        <end position="36"/>
    </location>
</feature>
<evidence type="ECO:0000259" key="11">
    <source>
        <dbReference type="PROSITE" id="PS01140"/>
    </source>
</evidence>
<proteinExistence type="inferred from homology"/>
<dbReference type="PROSITE" id="PS01140">
    <property type="entry name" value="GLYCOSYL_HYDROL_F45"/>
    <property type="match status" value="1"/>
</dbReference>
<comment type="similarity">
    <text evidence="2">Belongs to the glycosyl hydrolase 45 (cellulase K) family.</text>
</comment>
<dbReference type="EMBL" id="WJXW01000017">
    <property type="protein sequence ID" value="KAF9729102.1"/>
    <property type="molecule type" value="Genomic_DNA"/>
</dbReference>
<dbReference type="GO" id="GO:0008810">
    <property type="term" value="F:cellulase activity"/>
    <property type="evidence" value="ECO:0007669"/>
    <property type="project" value="UniProtKB-EC"/>
</dbReference>
<keyword evidence="10" id="KW-0732">Signal</keyword>
<dbReference type="PANTHER" id="PTHR39730:SF1">
    <property type="entry name" value="ENDOGLUCANASE 1"/>
    <property type="match status" value="1"/>
</dbReference>
<evidence type="ECO:0000256" key="9">
    <source>
        <dbReference type="PROSITE-ProRule" id="PRU10069"/>
    </source>
</evidence>
<gene>
    <name evidence="12" type="ORF">PMIN01_12792</name>
</gene>
<sequence length="244" mass="25570">MVYLKQLALVAFTAAAAAQSGSGKTTRYWDCCKGSCGWAGKAPVNQPIRSCDKSDNPLSDMAARSACDNGGGVAHMCSNQSPWAVNDSLAYGFAAVKLAGSSENAWCCSCYEWVHGAGGKSITDTVARLTFTSGPVAGQQLIVQATNTGGDLGQNHFDLAMPGGGVGMFNACTNQWGAPPNGWGAQYGGISSRSDCDGFPEKLKAGCYWRFDWFKGADNPDVTFKKVTCPAALTDKSGCKRNGE</sequence>
<keyword evidence="5" id="KW-0136">Cellulose degradation</keyword>
<dbReference type="OrthoDB" id="10035502at2759"/>
<dbReference type="InterPro" id="IPR000334">
    <property type="entry name" value="Glyco_hydro_45"/>
</dbReference>
<dbReference type="PANTHER" id="PTHR39730">
    <property type="entry name" value="ENDOGLUCANASE 1"/>
    <property type="match status" value="1"/>
</dbReference>
<keyword evidence="7" id="KW-0326">Glycosidase</keyword>
<keyword evidence="6" id="KW-0119">Carbohydrate metabolism</keyword>
<comment type="catalytic activity">
    <reaction evidence="1 9">
        <text>Endohydrolysis of (1-&gt;4)-beta-D-glucosidic linkages in cellulose, lichenin and cereal beta-D-glucans.</text>
        <dbReference type="EC" id="3.2.1.4"/>
    </reaction>
</comment>
<dbReference type="SUPFAM" id="SSF50685">
    <property type="entry name" value="Barwin-like endoglucanases"/>
    <property type="match status" value="1"/>
</dbReference>
<evidence type="ECO:0000256" key="8">
    <source>
        <dbReference type="ARBA" id="ARBA00023326"/>
    </source>
</evidence>
<keyword evidence="8" id="KW-0624">Polysaccharide degradation</keyword>
<accession>A0A9P6G599</accession>
<evidence type="ECO:0000313" key="13">
    <source>
        <dbReference type="Proteomes" id="UP000756921"/>
    </source>
</evidence>
<dbReference type="Pfam" id="PF02015">
    <property type="entry name" value="Glyco_hydro_45"/>
    <property type="match status" value="1"/>
</dbReference>
<evidence type="ECO:0000256" key="7">
    <source>
        <dbReference type="ARBA" id="ARBA00023295"/>
    </source>
</evidence>
<evidence type="ECO:0000256" key="5">
    <source>
        <dbReference type="ARBA" id="ARBA00023001"/>
    </source>
</evidence>
<dbReference type="EC" id="3.2.1.4" evidence="3 9"/>
<evidence type="ECO:0000256" key="2">
    <source>
        <dbReference type="ARBA" id="ARBA00007793"/>
    </source>
</evidence>
<name>A0A9P6G599_9PLEO</name>